<dbReference type="Gene3D" id="3.40.630.30">
    <property type="match status" value="1"/>
</dbReference>
<keyword evidence="3" id="KW-1185">Reference proteome</keyword>
<evidence type="ECO:0000259" key="1">
    <source>
        <dbReference type="PROSITE" id="PS51186"/>
    </source>
</evidence>
<proteinExistence type="predicted"/>
<organism evidence="2 3">
    <name type="scientific">Intrasporangium oryzae NRRL B-24470</name>
    <dbReference type="NCBI Taxonomy" id="1386089"/>
    <lineage>
        <taxon>Bacteria</taxon>
        <taxon>Bacillati</taxon>
        <taxon>Actinomycetota</taxon>
        <taxon>Actinomycetes</taxon>
        <taxon>Micrococcales</taxon>
        <taxon>Intrasporangiaceae</taxon>
        <taxon>Intrasporangium</taxon>
    </lineage>
</organism>
<name>W9G7U9_9MICO</name>
<comment type="caution">
    <text evidence="2">The sequence shown here is derived from an EMBL/GenBank/DDBJ whole genome shotgun (WGS) entry which is preliminary data.</text>
</comment>
<dbReference type="RefSeq" id="WP_051510310.1">
    <property type="nucleotide sequence ID" value="NZ_AWSA01000012.1"/>
</dbReference>
<dbReference type="Proteomes" id="UP000019489">
    <property type="component" value="Unassembled WGS sequence"/>
</dbReference>
<accession>W9G7U9</accession>
<gene>
    <name evidence="2" type="ORF">N865_06680</name>
</gene>
<dbReference type="AlphaFoldDB" id="W9G7U9"/>
<dbReference type="Pfam" id="PF13508">
    <property type="entry name" value="Acetyltransf_7"/>
    <property type="match status" value="1"/>
</dbReference>
<dbReference type="GO" id="GO:0016747">
    <property type="term" value="F:acyltransferase activity, transferring groups other than amino-acyl groups"/>
    <property type="evidence" value="ECO:0007669"/>
    <property type="project" value="InterPro"/>
</dbReference>
<dbReference type="EMBL" id="AWSA01000012">
    <property type="protein sequence ID" value="EWT02271.1"/>
    <property type="molecule type" value="Genomic_DNA"/>
</dbReference>
<sequence length="170" mass="18098">MTESTWTIAPLTLADCDELGRVHVRVRREAYAGIMPADHLAGLSANRSADHWRTVAAGAADGSTAASTTLVARDAAGRVVGFASAGPSCDDDAPTQWELYVVNLLADVHGTGLADELLGRVLGDRDATLWVVEENARARAFYARHGFVLEGARSQHDATGAAEVRMVRRS</sequence>
<evidence type="ECO:0000313" key="3">
    <source>
        <dbReference type="Proteomes" id="UP000019489"/>
    </source>
</evidence>
<reference evidence="2 3" key="1">
    <citation type="submission" date="2013-08" db="EMBL/GenBank/DDBJ databases">
        <title>Intrasporangium oryzae NRRL B-24470.</title>
        <authorList>
            <person name="Liu H."/>
            <person name="Wang G."/>
        </authorList>
    </citation>
    <scope>NUCLEOTIDE SEQUENCE [LARGE SCALE GENOMIC DNA]</scope>
    <source>
        <strain evidence="2 3">NRRL B-24470</strain>
    </source>
</reference>
<protein>
    <submittedName>
        <fullName evidence="2">Enoyl-CoA hydratase</fullName>
    </submittedName>
</protein>
<dbReference type="PROSITE" id="PS51186">
    <property type="entry name" value="GNAT"/>
    <property type="match status" value="1"/>
</dbReference>
<dbReference type="SUPFAM" id="SSF55729">
    <property type="entry name" value="Acyl-CoA N-acyltransferases (Nat)"/>
    <property type="match status" value="1"/>
</dbReference>
<feature type="domain" description="N-acetyltransferase" evidence="1">
    <location>
        <begin position="6"/>
        <end position="170"/>
    </location>
</feature>
<dbReference type="InterPro" id="IPR000182">
    <property type="entry name" value="GNAT_dom"/>
</dbReference>
<dbReference type="eggNOG" id="COG0456">
    <property type="taxonomic scope" value="Bacteria"/>
</dbReference>
<evidence type="ECO:0000313" key="2">
    <source>
        <dbReference type="EMBL" id="EWT02271.1"/>
    </source>
</evidence>
<dbReference type="STRING" id="1386089.N865_06680"/>
<dbReference type="InterPro" id="IPR016181">
    <property type="entry name" value="Acyl_CoA_acyltransferase"/>
</dbReference>